<name>A0AAW1WTY3_RUBAR</name>
<evidence type="ECO:0000313" key="3">
    <source>
        <dbReference type="Proteomes" id="UP001457282"/>
    </source>
</evidence>
<dbReference type="PANTHER" id="PTHR31972">
    <property type="entry name" value="EXPRESSED PROTEIN"/>
    <property type="match status" value="1"/>
</dbReference>
<proteinExistence type="predicted"/>
<organism evidence="2 3">
    <name type="scientific">Rubus argutus</name>
    <name type="common">Southern blackberry</name>
    <dbReference type="NCBI Taxonomy" id="59490"/>
    <lineage>
        <taxon>Eukaryota</taxon>
        <taxon>Viridiplantae</taxon>
        <taxon>Streptophyta</taxon>
        <taxon>Embryophyta</taxon>
        <taxon>Tracheophyta</taxon>
        <taxon>Spermatophyta</taxon>
        <taxon>Magnoliopsida</taxon>
        <taxon>eudicotyledons</taxon>
        <taxon>Gunneridae</taxon>
        <taxon>Pentapetalae</taxon>
        <taxon>rosids</taxon>
        <taxon>fabids</taxon>
        <taxon>Rosales</taxon>
        <taxon>Rosaceae</taxon>
        <taxon>Rosoideae</taxon>
        <taxon>Rosoideae incertae sedis</taxon>
        <taxon>Rubus</taxon>
    </lineage>
</organism>
<sequence length="126" mass="13951">MGNSVNAVEPELEIRVDGHLVVHVKHLQWKFRGNESIHINKLRIEVYWDVHDWLFSPGLRHALFIFKPVLPSTSLSPLSRSSSTSSPPSSSLSSTLSSQTSCGSLEGLNASGSSEFCLLLYAWKVE</sequence>
<dbReference type="PANTHER" id="PTHR31972:SF12">
    <property type="entry name" value="OS01G0909400 PROTEIN"/>
    <property type="match status" value="1"/>
</dbReference>
<keyword evidence="3" id="KW-1185">Reference proteome</keyword>
<accession>A0AAW1WTY3</accession>
<dbReference type="InterPro" id="IPR008586">
    <property type="entry name" value="DUF868_pln"/>
</dbReference>
<evidence type="ECO:0000256" key="1">
    <source>
        <dbReference type="SAM" id="MobiDB-lite"/>
    </source>
</evidence>
<evidence type="ECO:0000313" key="2">
    <source>
        <dbReference type="EMBL" id="KAK9926792.1"/>
    </source>
</evidence>
<reference evidence="2 3" key="1">
    <citation type="journal article" date="2023" name="G3 (Bethesda)">
        <title>A chromosome-length genome assembly and annotation of blackberry (Rubus argutus, cv. 'Hillquist').</title>
        <authorList>
            <person name="Bruna T."/>
            <person name="Aryal R."/>
            <person name="Dudchenko O."/>
            <person name="Sargent D.J."/>
            <person name="Mead D."/>
            <person name="Buti M."/>
            <person name="Cavallini A."/>
            <person name="Hytonen T."/>
            <person name="Andres J."/>
            <person name="Pham M."/>
            <person name="Weisz D."/>
            <person name="Mascagni F."/>
            <person name="Usai G."/>
            <person name="Natali L."/>
            <person name="Bassil N."/>
            <person name="Fernandez G.E."/>
            <person name="Lomsadze A."/>
            <person name="Armour M."/>
            <person name="Olukolu B."/>
            <person name="Poorten T."/>
            <person name="Britton C."/>
            <person name="Davik J."/>
            <person name="Ashrafi H."/>
            <person name="Aiden E.L."/>
            <person name="Borodovsky M."/>
            <person name="Worthington M."/>
        </authorList>
    </citation>
    <scope>NUCLEOTIDE SEQUENCE [LARGE SCALE GENOMIC DNA]</scope>
    <source>
        <strain evidence="2">PI 553951</strain>
    </source>
</reference>
<gene>
    <name evidence="2" type="ORF">M0R45_024003</name>
</gene>
<dbReference type="Proteomes" id="UP001457282">
    <property type="component" value="Unassembled WGS sequence"/>
</dbReference>
<feature type="compositionally biased region" description="Low complexity" evidence="1">
    <location>
        <begin position="74"/>
        <end position="101"/>
    </location>
</feature>
<dbReference type="Pfam" id="PF05910">
    <property type="entry name" value="DUF868"/>
    <property type="match status" value="1"/>
</dbReference>
<dbReference type="AlphaFoldDB" id="A0AAW1WTY3"/>
<protein>
    <submittedName>
        <fullName evidence="2">Uncharacterized protein</fullName>
    </submittedName>
</protein>
<comment type="caution">
    <text evidence="2">The sequence shown here is derived from an EMBL/GenBank/DDBJ whole genome shotgun (WGS) entry which is preliminary data.</text>
</comment>
<dbReference type="EMBL" id="JBEDUW010000005">
    <property type="protein sequence ID" value="KAK9926792.1"/>
    <property type="molecule type" value="Genomic_DNA"/>
</dbReference>
<feature type="region of interest" description="Disordered" evidence="1">
    <location>
        <begin position="74"/>
        <end position="102"/>
    </location>
</feature>